<feature type="region of interest" description="Disordered" evidence="7">
    <location>
        <begin position="1"/>
        <end position="21"/>
    </location>
</feature>
<accession>A0AAJ7WS47</accession>
<reference evidence="10" key="1">
    <citation type="submission" date="2025-08" db="UniProtKB">
        <authorList>
            <consortium name="RefSeq"/>
        </authorList>
    </citation>
    <scope>IDENTIFICATION</scope>
    <source>
        <tissue evidence="10">Sperm</tissue>
    </source>
</reference>
<dbReference type="InterPro" id="IPR001766">
    <property type="entry name" value="Fork_head_dom"/>
</dbReference>
<dbReference type="FunFam" id="1.10.10.10:FF:000016">
    <property type="entry name" value="Forkhead box protein I1"/>
    <property type="match status" value="1"/>
</dbReference>
<feature type="DNA-binding region" description="Fork-head" evidence="6">
    <location>
        <begin position="138"/>
        <end position="232"/>
    </location>
</feature>
<feature type="region of interest" description="Disordered" evidence="7">
    <location>
        <begin position="44"/>
        <end position="69"/>
    </location>
</feature>
<protein>
    <submittedName>
        <fullName evidence="10">Forkhead box protein I1-ema-like</fullName>
    </submittedName>
</protein>
<feature type="compositionally biased region" description="Basic and acidic residues" evidence="7">
    <location>
        <begin position="245"/>
        <end position="260"/>
    </location>
</feature>
<keyword evidence="4" id="KW-0804">Transcription</keyword>
<evidence type="ECO:0000313" key="10">
    <source>
        <dbReference type="RefSeq" id="XP_032808116.1"/>
    </source>
</evidence>
<keyword evidence="5 6" id="KW-0539">Nucleus</keyword>
<evidence type="ECO:0000256" key="5">
    <source>
        <dbReference type="ARBA" id="ARBA00023242"/>
    </source>
</evidence>
<proteinExistence type="predicted"/>
<dbReference type="PROSITE" id="PS50039">
    <property type="entry name" value="FORK_HEAD_3"/>
    <property type="match status" value="1"/>
</dbReference>
<dbReference type="RefSeq" id="XP_032808116.1">
    <property type="nucleotide sequence ID" value="XM_032952225.1"/>
</dbReference>
<name>A0AAJ7WS47_PETMA</name>
<feature type="region of interest" description="Disordered" evidence="7">
    <location>
        <begin position="225"/>
        <end position="293"/>
    </location>
</feature>
<dbReference type="GO" id="GO:0009653">
    <property type="term" value="P:anatomical structure morphogenesis"/>
    <property type="evidence" value="ECO:0007669"/>
    <property type="project" value="TreeGrafter"/>
</dbReference>
<organism evidence="9 10">
    <name type="scientific">Petromyzon marinus</name>
    <name type="common">Sea lamprey</name>
    <dbReference type="NCBI Taxonomy" id="7757"/>
    <lineage>
        <taxon>Eukaryota</taxon>
        <taxon>Metazoa</taxon>
        <taxon>Chordata</taxon>
        <taxon>Craniata</taxon>
        <taxon>Vertebrata</taxon>
        <taxon>Cyclostomata</taxon>
        <taxon>Hyperoartia</taxon>
        <taxon>Petromyzontiformes</taxon>
        <taxon>Petromyzontidae</taxon>
        <taxon>Petromyzon</taxon>
    </lineage>
</organism>
<feature type="domain" description="Fork-head" evidence="8">
    <location>
        <begin position="138"/>
        <end position="232"/>
    </location>
</feature>
<dbReference type="SMART" id="SM00339">
    <property type="entry name" value="FH"/>
    <property type="match status" value="1"/>
</dbReference>
<dbReference type="PROSITE" id="PS00657">
    <property type="entry name" value="FORK_HEAD_1"/>
    <property type="match status" value="1"/>
</dbReference>
<dbReference type="PANTHER" id="PTHR11829">
    <property type="entry name" value="FORKHEAD BOX PROTEIN"/>
    <property type="match status" value="1"/>
</dbReference>
<dbReference type="Gene3D" id="1.10.10.10">
    <property type="entry name" value="Winged helix-like DNA-binding domain superfamily/Winged helix DNA-binding domain"/>
    <property type="match status" value="1"/>
</dbReference>
<keyword evidence="3 6" id="KW-0238">DNA-binding</keyword>
<dbReference type="GeneID" id="116941307"/>
<evidence type="ECO:0000256" key="4">
    <source>
        <dbReference type="ARBA" id="ARBA00023163"/>
    </source>
</evidence>
<dbReference type="InterPro" id="IPR050211">
    <property type="entry name" value="FOX_domain-containing"/>
</dbReference>
<evidence type="ECO:0000313" key="9">
    <source>
        <dbReference type="Proteomes" id="UP001318040"/>
    </source>
</evidence>
<sequence length="419" mass="45372">MNAFVPHGSQQSPGPMLPTSGHSAHDLLDMVVYCDNLGGVGGGGGGGHHHHHQPNALRPPSYQSSSYGDYSPPASNPYLWLNGPTYVGSSPPSYVQPCNYGANQRQFLQSQSPGYGAGAEMNPWLSYQGQQDFFRLVRPPYSYSALIAMAIQHTPEKRLTLSQIYQYVAENYPFYKKSKAGWQNSIRHNLSLNDCFKKVPRDDDDPGKGNYWILDPNCEKMFDNGNFRRKRKRKSDMSPNGTALDKGDDIKASEITKDGMEASPSGLTSSPGSDGESKASPQPPPPSLITSSPCFNNFMSSMNSMVPSYDGAMDHRPLGAGVPMGDDASPRRLQQGLSSALSAPYSPLGLGQFSPPAAGGNHSMMPIPSIMDIPPPSGTSAQLRMGYFQSSPASQSVSNNQIYSFSVNNIIYQRDGTEV</sequence>
<dbReference type="Proteomes" id="UP001318040">
    <property type="component" value="Chromosome 11"/>
</dbReference>
<dbReference type="PANTHER" id="PTHR11829:SF384">
    <property type="entry name" value="FORK-HEAD DOMAIN-CONTAINING PROTEIN"/>
    <property type="match status" value="1"/>
</dbReference>
<dbReference type="GO" id="GO:0005634">
    <property type="term" value="C:nucleus"/>
    <property type="evidence" value="ECO:0007669"/>
    <property type="project" value="UniProtKB-SubCell"/>
</dbReference>
<gene>
    <name evidence="10" type="primary">LOC116941307</name>
</gene>
<dbReference type="InterPro" id="IPR030456">
    <property type="entry name" value="TF_fork_head_CS_2"/>
</dbReference>
<dbReference type="GO" id="GO:0000978">
    <property type="term" value="F:RNA polymerase II cis-regulatory region sequence-specific DNA binding"/>
    <property type="evidence" value="ECO:0007669"/>
    <property type="project" value="TreeGrafter"/>
</dbReference>
<dbReference type="Pfam" id="PF00250">
    <property type="entry name" value="Forkhead"/>
    <property type="match status" value="1"/>
</dbReference>
<evidence type="ECO:0000256" key="1">
    <source>
        <dbReference type="ARBA" id="ARBA00004123"/>
    </source>
</evidence>
<dbReference type="PROSITE" id="PS00658">
    <property type="entry name" value="FORK_HEAD_2"/>
    <property type="match status" value="1"/>
</dbReference>
<dbReference type="InterPro" id="IPR036388">
    <property type="entry name" value="WH-like_DNA-bd_sf"/>
</dbReference>
<dbReference type="GO" id="GO:0030154">
    <property type="term" value="P:cell differentiation"/>
    <property type="evidence" value="ECO:0007669"/>
    <property type="project" value="TreeGrafter"/>
</dbReference>
<evidence type="ECO:0000259" key="8">
    <source>
        <dbReference type="PROSITE" id="PS50039"/>
    </source>
</evidence>
<dbReference type="GO" id="GO:0000981">
    <property type="term" value="F:DNA-binding transcription factor activity, RNA polymerase II-specific"/>
    <property type="evidence" value="ECO:0007669"/>
    <property type="project" value="TreeGrafter"/>
</dbReference>
<evidence type="ECO:0000256" key="3">
    <source>
        <dbReference type="ARBA" id="ARBA00023125"/>
    </source>
</evidence>
<dbReference type="InterPro" id="IPR036390">
    <property type="entry name" value="WH_DNA-bd_sf"/>
</dbReference>
<comment type="subcellular location">
    <subcellularLocation>
        <location evidence="1 6">Nucleus</location>
    </subcellularLocation>
</comment>
<dbReference type="SUPFAM" id="SSF46785">
    <property type="entry name" value="Winged helix' DNA-binding domain"/>
    <property type="match status" value="1"/>
</dbReference>
<evidence type="ECO:0000256" key="7">
    <source>
        <dbReference type="SAM" id="MobiDB-lite"/>
    </source>
</evidence>
<evidence type="ECO:0000256" key="2">
    <source>
        <dbReference type="ARBA" id="ARBA00023015"/>
    </source>
</evidence>
<keyword evidence="2" id="KW-0805">Transcription regulation</keyword>
<dbReference type="AlphaFoldDB" id="A0AAJ7WS47"/>
<dbReference type="KEGG" id="pmrn:116941307"/>
<dbReference type="PRINTS" id="PR00053">
    <property type="entry name" value="FORKHEAD"/>
</dbReference>
<dbReference type="InterPro" id="IPR018122">
    <property type="entry name" value="TF_fork_head_CS_1"/>
</dbReference>
<keyword evidence="9" id="KW-1185">Reference proteome</keyword>
<evidence type="ECO:0000256" key="6">
    <source>
        <dbReference type="PROSITE-ProRule" id="PRU00089"/>
    </source>
</evidence>